<comment type="caution">
    <text evidence="8">The sequence shown here is derived from an EMBL/GenBank/DDBJ whole genome shotgun (WGS) entry which is preliminary data.</text>
</comment>
<dbReference type="GO" id="GO:0016020">
    <property type="term" value="C:membrane"/>
    <property type="evidence" value="ECO:0007669"/>
    <property type="project" value="TreeGrafter"/>
</dbReference>
<dbReference type="InterPro" id="IPR011009">
    <property type="entry name" value="Kinase-like_dom_sf"/>
</dbReference>
<dbReference type="GO" id="GO:0048015">
    <property type="term" value="P:phosphatidylinositol-mediated signaling"/>
    <property type="evidence" value="ECO:0007669"/>
    <property type="project" value="TreeGrafter"/>
</dbReference>
<evidence type="ECO:0000256" key="2">
    <source>
        <dbReference type="ARBA" id="ARBA00012169"/>
    </source>
</evidence>
<dbReference type="OrthoDB" id="10264149at2759"/>
<feature type="region of interest" description="Disordered" evidence="6">
    <location>
        <begin position="219"/>
        <end position="248"/>
    </location>
</feature>
<feature type="domain" description="PI3K/PI4K catalytic" evidence="7">
    <location>
        <begin position="763"/>
        <end position="1051"/>
    </location>
</feature>
<dbReference type="GO" id="GO:0004430">
    <property type="term" value="F:1-phosphatidylinositol 4-kinase activity"/>
    <property type="evidence" value="ECO:0007669"/>
    <property type="project" value="UniProtKB-EC"/>
</dbReference>
<dbReference type="SUPFAM" id="SSF56112">
    <property type="entry name" value="Protein kinase-like (PK-like)"/>
    <property type="match status" value="1"/>
</dbReference>
<feature type="compositionally biased region" description="Acidic residues" evidence="6">
    <location>
        <begin position="231"/>
        <end position="247"/>
    </location>
</feature>
<evidence type="ECO:0000313" key="9">
    <source>
        <dbReference type="Proteomes" id="UP000886523"/>
    </source>
</evidence>
<feature type="compositionally biased region" description="Low complexity" evidence="6">
    <location>
        <begin position="509"/>
        <end position="518"/>
    </location>
</feature>
<evidence type="ECO:0000259" key="7">
    <source>
        <dbReference type="PROSITE" id="PS50290"/>
    </source>
</evidence>
<dbReference type="SMART" id="SM00146">
    <property type="entry name" value="PI3Kc"/>
    <property type="match status" value="1"/>
</dbReference>
<sequence>MALSHALLLRLFQSPSYFSVHLALQYLSTYHSHIGITHYITGRLREVEPSKLDDVWGFICHLLVTRPSKSCALETFVVGRAEGSTHSALLTLWFMQAYLSDLSTTRRNTASFAICQRVLLKVQNIIFGDPPITSSTPYASLASPITGPSRFWKRKVKPRVAPAIVGIAAVLAGTPGMPQLSMTTGLVAIEQGRVTDDVRESRPFHATADADYVAHILSPSISPPANLSPESDGDDDEVQSSEEEDVDTFGRMSTMAKLILPPDLKPEKMSLQGGSLRRTFSLSRKTAVGAMTSPALVRKRTSRTMGHLQPPPSQSTPSLSLRTSIVQPHQNVVDAILQHLDSVTQSQLLQSHYCRSEVQFLLALESISNRLLVVPKLARLSALRAELTVLNHKLPAEVDIPMWTSDADSPTHSPKGPNRGHNRIVRIPPGECVVLNSAERAPYLLLIEILVGELDFVPLKRANKEILRRIITKEHKIQQSRRSDAGQPPDLNSLPRANGKPSFADSHSHASLAHHSALTSPTTIESVSFPTVPSPPPASFEPQEEEMDLVEQLYGTDLSVRTHPAELSDSIVLPPTPKNKALDIATWSTPSPHSTSPARVTMYASEQATEHLLSPLSSLVPSDPVSNDARHSHHRVLSLEDYSERMRTAAIMLAQLNANLVREAPDPTWSGAALNWITGSRPRSLSDAAAQQAAAPTRMKLQHAEATAIRDKIMQEMMALEEERMERMKETPENVVTVGIGERQVSTQTAEDEGIVRRELNKVDPSAAVFRESWVTKKARIRAASPYGHLAAWDCLSVIVKTGADLRQEQMAVQLIQIFDNIWQQENCGCWVRHFRILITGSNSGLVETVKDAVSIHSIKKAEYARRLAEGRFGHVTLMDHFVAAYGDPSSAKFARAQRCFVKSLAGYSLVTYFLQIKDRHNGNILLDREGHLIHIDFGFLLSNSPGNMGFEAAPFKFPVEYVEVLGGVDSGPFNEFKRLFREGFEAARKHCDSIITIVELMQKDSTLPCFSAFGEQTSQLLRDRFQQGLPHSVVGDHVDRLIMSSMGSAWTRLYDSFQYYSQSIL</sequence>
<comment type="catalytic activity">
    <reaction evidence="1">
        <text>a 1,2-diacyl-sn-glycero-3-phospho-(1D-myo-inositol) + ATP = a 1,2-diacyl-sn-glycero-3-phospho-(1D-myo-inositol 4-phosphate) + ADP + H(+)</text>
        <dbReference type="Rhea" id="RHEA:19877"/>
        <dbReference type="ChEBI" id="CHEBI:15378"/>
        <dbReference type="ChEBI" id="CHEBI:30616"/>
        <dbReference type="ChEBI" id="CHEBI:57880"/>
        <dbReference type="ChEBI" id="CHEBI:58178"/>
        <dbReference type="ChEBI" id="CHEBI:456216"/>
        <dbReference type="EC" id="2.7.1.67"/>
    </reaction>
</comment>
<feature type="region of interest" description="Disordered" evidence="6">
    <location>
        <begin position="476"/>
        <end position="544"/>
    </location>
</feature>
<dbReference type="GO" id="GO:0005737">
    <property type="term" value="C:cytoplasm"/>
    <property type="evidence" value="ECO:0007669"/>
    <property type="project" value="TreeGrafter"/>
</dbReference>
<name>A0A9P6BB96_9AGAM</name>
<reference evidence="8" key="1">
    <citation type="journal article" date="2020" name="Nat. Commun.">
        <title>Large-scale genome sequencing of mycorrhizal fungi provides insights into the early evolution of symbiotic traits.</title>
        <authorList>
            <person name="Miyauchi S."/>
            <person name="Kiss E."/>
            <person name="Kuo A."/>
            <person name="Drula E."/>
            <person name="Kohler A."/>
            <person name="Sanchez-Garcia M."/>
            <person name="Morin E."/>
            <person name="Andreopoulos B."/>
            <person name="Barry K.W."/>
            <person name="Bonito G."/>
            <person name="Buee M."/>
            <person name="Carver A."/>
            <person name="Chen C."/>
            <person name="Cichocki N."/>
            <person name="Clum A."/>
            <person name="Culley D."/>
            <person name="Crous P.W."/>
            <person name="Fauchery L."/>
            <person name="Girlanda M."/>
            <person name="Hayes R.D."/>
            <person name="Keri Z."/>
            <person name="LaButti K."/>
            <person name="Lipzen A."/>
            <person name="Lombard V."/>
            <person name="Magnuson J."/>
            <person name="Maillard F."/>
            <person name="Murat C."/>
            <person name="Nolan M."/>
            <person name="Ohm R.A."/>
            <person name="Pangilinan J."/>
            <person name="Pereira M.F."/>
            <person name="Perotto S."/>
            <person name="Peter M."/>
            <person name="Pfister S."/>
            <person name="Riley R."/>
            <person name="Sitrit Y."/>
            <person name="Stielow J.B."/>
            <person name="Szollosi G."/>
            <person name="Zifcakova L."/>
            <person name="Stursova M."/>
            <person name="Spatafora J.W."/>
            <person name="Tedersoo L."/>
            <person name="Vaario L.M."/>
            <person name="Yamada A."/>
            <person name="Yan M."/>
            <person name="Wang P."/>
            <person name="Xu J."/>
            <person name="Bruns T."/>
            <person name="Baldrian P."/>
            <person name="Vilgalys R."/>
            <person name="Dunand C."/>
            <person name="Henrissat B."/>
            <person name="Grigoriev I.V."/>
            <person name="Hibbett D."/>
            <person name="Nagy L.G."/>
            <person name="Martin F.M."/>
        </authorList>
    </citation>
    <scope>NUCLEOTIDE SEQUENCE</scope>
    <source>
        <strain evidence="8">UP504</strain>
    </source>
</reference>
<evidence type="ECO:0000256" key="5">
    <source>
        <dbReference type="SAM" id="Coils"/>
    </source>
</evidence>
<dbReference type="CDD" id="cd05168">
    <property type="entry name" value="PI4Kc_III_beta"/>
    <property type="match status" value="1"/>
</dbReference>
<dbReference type="Gene3D" id="1.10.1070.11">
    <property type="entry name" value="Phosphatidylinositol 3-/4-kinase, catalytic domain"/>
    <property type="match status" value="1"/>
</dbReference>
<keyword evidence="4" id="KW-0418">Kinase</keyword>
<evidence type="ECO:0000256" key="4">
    <source>
        <dbReference type="ARBA" id="ARBA00022777"/>
    </source>
</evidence>
<feature type="compositionally biased region" description="Polar residues" evidence="6">
    <location>
        <begin position="219"/>
        <end position="229"/>
    </location>
</feature>
<keyword evidence="9" id="KW-1185">Reference proteome</keyword>
<accession>A0A9P6BB96</accession>
<dbReference type="Proteomes" id="UP000886523">
    <property type="component" value="Unassembled WGS sequence"/>
</dbReference>
<dbReference type="FunFam" id="1.10.1070.11:FF:000016">
    <property type="entry name" value="PIK1p Phosphatidylinositol 4-kinase"/>
    <property type="match status" value="1"/>
</dbReference>
<dbReference type="InterPro" id="IPR015433">
    <property type="entry name" value="PI3/4_kinase"/>
</dbReference>
<keyword evidence="5" id="KW-0175">Coiled coil</keyword>
<dbReference type="EMBL" id="MU128910">
    <property type="protein sequence ID" value="KAF9520910.1"/>
    <property type="molecule type" value="Genomic_DNA"/>
</dbReference>
<dbReference type="Pfam" id="PF00454">
    <property type="entry name" value="PI3_PI4_kinase"/>
    <property type="match status" value="1"/>
</dbReference>
<dbReference type="InterPro" id="IPR036940">
    <property type="entry name" value="PI3/4_kinase_cat_sf"/>
</dbReference>
<dbReference type="InterPro" id="IPR057754">
    <property type="entry name" value="PI4-kinase_beta/PIK1_cat"/>
</dbReference>
<evidence type="ECO:0000256" key="6">
    <source>
        <dbReference type="SAM" id="MobiDB-lite"/>
    </source>
</evidence>
<dbReference type="AlphaFoldDB" id="A0A9P6BB96"/>
<dbReference type="InterPro" id="IPR000403">
    <property type="entry name" value="PI3/4_kinase_cat_dom"/>
</dbReference>
<dbReference type="GO" id="GO:0046854">
    <property type="term" value="P:phosphatidylinositol phosphate biosynthetic process"/>
    <property type="evidence" value="ECO:0007669"/>
    <property type="project" value="InterPro"/>
</dbReference>
<proteinExistence type="predicted"/>
<dbReference type="EC" id="2.7.1.67" evidence="2"/>
<feature type="coiled-coil region" evidence="5">
    <location>
        <begin position="703"/>
        <end position="730"/>
    </location>
</feature>
<gene>
    <name evidence="8" type="ORF">BS47DRAFT_1370329</name>
</gene>
<protein>
    <recommendedName>
        <fullName evidence="2">1-phosphatidylinositol 4-kinase</fullName>
        <ecNumber evidence="2">2.7.1.67</ecNumber>
    </recommendedName>
</protein>
<evidence type="ECO:0000256" key="3">
    <source>
        <dbReference type="ARBA" id="ARBA00022679"/>
    </source>
</evidence>
<dbReference type="Gene3D" id="3.30.1010.10">
    <property type="entry name" value="Phosphatidylinositol 3-kinase Catalytic Subunit, Chain A, domain 4"/>
    <property type="match status" value="1"/>
</dbReference>
<keyword evidence="3" id="KW-0808">Transferase</keyword>
<organism evidence="8 9">
    <name type="scientific">Hydnum rufescens UP504</name>
    <dbReference type="NCBI Taxonomy" id="1448309"/>
    <lineage>
        <taxon>Eukaryota</taxon>
        <taxon>Fungi</taxon>
        <taxon>Dikarya</taxon>
        <taxon>Basidiomycota</taxon>
        <taxon>Agaricomycotina</taxon>
        <taxon>Agaricomycetes</taxon>
        <taxon>Cantharellales</taxon>
        <taxon>Hydnaceae</taxon>
        <taxon>Hydnum</taxon>
    </lineage>
</organism>
<evidence type="ECO:0000313" key="8">
    <source>
        <dbReference type="EMBL" id="KAF9520910.1"/>
    </source>
</evidence>
<dbReference type="PANTHER" id="PTHR10048">
    <property type="entry name" value="PHOSPHATIDYLINOSITOL KINASE"/>
    <property type="match status" value="1"/>
</dbReference>
<dbReference type="InterPro" id="IPR018936">
    <property type="entry name" value="PI3/4_kinase_CS"/>
</dbReference>
<evidence type="ECO:0000256" key="1">
    <source>
        <dbReference type="ARBA" id="ARBA00001686"/>
    </source>
</evidence>
<dbReference type="PROSITE" id="PS00915">
    <property type="entry name" value="PI3_4_KINASE_1"/>
    <property type="match status" value="1"/>
</dbReference>
<dbReference type="PANTHER" id="PTHR10048:SF22">
    <property type="entry name" value="PHOSPHATIDYLINOSITOL 4-KINASE BETA"/>
    <property type="match status" value="1"/>
</dbReference>
<dbReference type="PROSITE" id="PS50290">
    <property type="entry name" value="PI3_4_KINASE_3"/>
    <property type="match status" value="1"/>
</dbReference>